<organism evidence="2 3">
    <name type="scientific">Elysia crispata</name>
    <name type="common">lettuce slug</name>
    <dbReference type="NCBI Taxonomy" id="231223"/>
    <lineage>
        <taxon>Eukaryota</taxon>
        <taxon>Metazoa</taxon>
        <taxon>Spiralia</taxon>
        <taxon>Lophotrochozoa</taxon>
        <taxon>Mollusca</taxon>
        <taxon>Gastropoda</taxon>
        <taxon>Heterobranchia</taxon>
        <taxon>Euthyneura</taxon>
        <taxon>Panpulmonata</taxon>
        <taxon>Sacoglossa</taxon>
        <taxon>Placobranchoidea</taxon>
        <taxon>Plakobranchidae</taxon>
        <taxon>Elysia</taxon>
    </lineage>
</organism>
<dbReference type="EMBL" id="JAWDGP010005438">
    <property type="protein sequence ID" value="KAK3756953.1"/>
    <property type="molecule type" value="Genomic_DNA"/>
</dbReference>
<evidence type="ECO:0000313" key="2">
    <source>
        <dbReference type="EMBL" id="KAK3756953.1"/>
    </source>
</evidence>
<name>A0AAE0YTK1_9GAST</name>
<keyword evidence="3" id="KW-1185">Reference proteome</keyword>
<sequence>MKEGFAQPMESQHVLDSLLSKPLALALLLIGHDSGPNQSGENTAYWANAEATLRNHPSQFGESQNTELVSYHQDE</sequence>
<feature type="region of interest" description="Disordered" evidence="1">
    <location>
        <begin position="56"/>
        <end position="75"/>
    </location>
</feature>
<proteinExistence type="predicted"/>
<dbReference type="Proteomes" id="UP001283361">
    <property type="component" value="Unassembled WGS sequence"/>
</dbReference>
<dbReference type="AlphaFoldDB" id="A0AAE0YTK1"/>
<evidence type="ECO:0000256" key="1">
    <source>
        <dbReference type="SAM" id="MobiDB-lite"/>
    </source>
</evidence>
<reference evidence="2" key="1">
    <citation type="journal article" date="2023" name="G3 (Bethesda)">
        <title>A reference genome for the long-term kleptoplast-retaining sea slug Elysia crispata morphotype clarki.</title>
        <authorList>
            <person name="Eastman K.E."/>
            <person name="Pendleton A.L."/>
            <person name="Shaikh M.A."/>
            <person name="Suttiyut T."/>
            <person name="Ogas R."/>
            <person name="Tomko P."/>
            <person name="Gavelis G."/>
            <person name="Widhalm J.R."/>
            <person name="Wisecaver J.H."/>
        </authorList>
    </citation>
    <scope>NUCLEOTIDE SEQUENCE</scope>
    <source>
        <strain evidence="2">ECLA1</strain>
    </source>
</reference>
<protein>
    <submittedName>
        <fullName evidence="2">Uncharacterized protein</fullName>
    </submittedName>
</protein>
<feature type="compositionally biased region" description="Polar residues" evidence="1">
    <location>
        <begin position="56"/>
        <end position="68"/>
    </location>
</feature>
<comment type="caution">
    <text evidence="2">The sequence shown here is derived from an EMBL/GenBank/DDBJ whole genome shotgun (WGS) entry which is preliminary data.</text>
</comment>
<accession>A0AAE0YTK1</accession>
<evidence type="ECO:0000313" key="3">
    <source>
        <dbReference type="Proteomes" id="UP001283361"/>
    </source>
</evidence>
<gene>
    <name evidence="2" type="ORF">RRG08_049233</name>
</gene>